<evidence type="ECO:0000313" key="2">
    <source>
        <dbReference type="Proteomes" id="UP000249682"/>
    </source>
</evidence>
<reference evidence="1 2" key="1">
    <citation type="submission" date="2018-05" db="EMBL/GenBank/DDBJ databases">
        <title>Evolution of small genomes with special reference to Mycobacterium leprae.</title>
        <authorList>
            <person name="Mohanty P.S."/>
            <person name="Bansal A.K."/>
            <person name="Gupta U.D."/>
            <person name="Naaz F."/>
            <person name="Dwivedi V.D."/>
            <person name="Singh H."/>
            <person name="Gupta G."/>
            <person name="Sharma S."/>
            <person name="Arora M."/>
        </authorList>
    </citation>
    <scope>NUCLEOTIDE SEQUENCE [LARGE SCALE GENOMIC DNA]</scope>
    <source>
        <strain evidence="1 2">MRHRU-235-G</strain>
    </source>
</reference>
<proteinExistence type="predicted"/>
<dbReference type="Proteomes" id="UP000249682">
    <property type="component" value="Chromosome"/>
</dbReference>
<protein>
    <submittedName>
        <fullName evidence="1">Uncharacterized protein</fullName>
    </submittedName>
</protein>
<dbReference type="AlphaFoldDB" id="A0AAD0KU36"/>
<dbReference type="EMBL" id="CP029543">
    <property type="protein sequence ID" value="AWV48792.1"/>
    <property type="molecule type" value="Genomic_DNA"/>
</dbReference>
<gene>
    <name evidence="1" type="ORF">DIJ64_14165</name>
</gene>
<name>A0AAD0KU36_MYCLR</name>
<accession>A0AAD0KU36</accession>
<organism evidence="1 2">
    <name type="scientific">Mycobacterium leprae</name>
    <dbReference type="NCBI Taxonomy" id="1769"/>
    <lineage>
        <taxon>Bacteria</taxon>
        <taxon>Bacillati</taxon>
        <taxon>Actinomycetota</taxon>
        <taxon>Actinomycetes</taxon>
        <taxon>Mycobacteriales</taxon>
        <taxon>Mycobacteriaceae</taxon>
        <taxon>Mycobacterium</taxon>
    </lineage>
</organism>
<sequence length="84" mass="9129">MINMQRDAGGGVTDTTTSIPLVVISVQLGQGRQYNYNGVAPVISRLGFDVCLDHSLASLHGGTEVLQNLIAEFNPVWVNPLRRH</sequence>
<evidence type="ECO:0000313" key="1">
    <source>
        <dbReference type="EMBL" id="AWV48792.1"/>
    </source>
</evidence>